<dbReference type="RefSeq" id="WP_042086678.1">
    <property type="nucleotide sequence ID" value="NZ_BKCN01000002.1"/>
</dbReference>
<dbReference type="Gene3D" id="3.40.190.10">
    <property type="entry name" value="Periplasmic binding protein-like II"/>
    <property type="match status" value="2"/>
</dbReference>
<keyword evidence="5" id="KW-0804">Transcription</keyword>
<dbReference type="InterPro" id="IPR005119">
    <property type="entry name" value="LysR_subst-bd"/>
</dbReference>
<comment type="similarity">
    <text evidence="1">Belongs to the LysR transcriptional regulatory family.</text>
</comment>
<keyword evidence="4" id="KW-0010">Activator</keyword>
<protein>
    <submittedName>
        <fullName evidence="7">Hyaluronan synthase</fullName>
    </submittedName>
</protein>
<evidence type="ECO:0000259" key="6">
    <source>
        <dbReference type="PROSITE" id="PS50931"/>
    </source>
</evidence>
<evidence type="ECO:0000313" key="8">
    <source>
        <dbReference type="Proteomes" id="UP000324996"/>
    </source>
</evidence>
<dbReference type="CDD" id="cd08411">
    <property type="entry name" value="PBP2_OxyR"/>
    <property type="match status" value="1"/>
</dbReference>
<dbReference type="SUPFAM" id="SSF46785">
    <property type="entry name" value="Winged helix' DNA-binding domain"/>
    <property type="match status" value="1"/>
</dbReference>
<dbReference type="FunFam" id="1.10.10.10:FF:000001">
    <property type="entry name" value="LysR family transcriptional regulator"/>
    <property type="match status" value="1"/>
</dbReference>
<evidence type="ECO:0000256" key="3">
    <source>
        <dbReference type="ARBA" id="ARBA00023125"/>
    </source>
</evidence>
<feature type="domain" description="HTH lysR-type" evidence="6">
    <location>
        <begin position="4"/>
        <end position="61"/>
    </location>
</feature>
<dbReference type="InterPro" id="IPR036390">
    <property type="entry name" value="WH_DNA-bd_sf"/>
</dbReference>
<dbReference type="InterPro" id="IPR036388">
    <property type="entry name" value="WH-like_DNA-bd_sf"/>
</dbReference>
<dbReference type="PANTHER" id="PTHR30346:SF26">
    <property type="entry name" value="HYDROGEN PEROXIDE-INDUCIBLE GENES ACTIVATOR"/>
    <property type="match status" value="1"/>
</dbReference>
<dbReference type="GO" id="GO:0032993">
    <property type="term" value="C:protein-DNA complex"/>
    <property type="evidence" value="ECO:0007669"/>
    <property type="project" value="TreeGrafter"/>
</dbReference>
<dbReference type="Gene3D" id="1.10.10.10">
    <property type="entry name" value="Winged helix-like DNA-binding domain superfamily/Winged helix DNA-binding domain"/>
    <property type="match status" value="1"/>
</dbReference>
<dbReference type="InterPro" id="IPR000847">
    <property type="entry name" value="LysR_HTH_N"/>
</dbReference>
<dbReference type="GO" id="GO:0003700">
    <property type="term" value="F:DNA-binding transcription factor activity"/>
    <property type="evidence" value="ECO:0007669"/>
    <property type="project" value="InterPro"/>
</dbReference>
<reference evidence="7 8" key="1">
    <citation type="submission" date="2019-09" db="EMBL/GenBank/DDBJ databases">
        <title>NBRP : Genome information of microbial organism related human and environment.</title>
        <authorList>
            <person name="Hattori M."/>
            <person name="Oshima K."/>
            <person name="Inaba H."/>
            <person name="Suda W."/>
            <person name="Sakamoto M."/>
            <person name="Iino T."/>
            <person name="Kitahara M."/>
            <person name="Oshida Y."/>
            <person name="Iida T."/>
            <person name="Kudo T."/>
            <person name="Itoh T."/>
            <person name="Ohkuma M."/>
        </authorList>
    </citation>
    <scope>NUCLEOTIDE SEQUENCE [LARGE SCALE GENOMIC DNA]</scope>
    <source>
        <strain evidence="7 8">Q-1</strain>
    </source>
</reference>
<dbReference type="PRINTS" id="PR00039">
    <property type="entry name" value="HTHLYSR"/>
</dbReference>
<dbReference type="AlphaFoldDB" id="A0A5A7N519"/>
<dbReference type="EMBL" id="BKCN01000002">
    <property type="protein sequence ID" value="GER02864.1"/>
    <property type="molecule type" value="Genomic_DNA"/>
</dbReference>
<evidence type="ECO:0000256" key="4">
    <source>
        <dbReference type="ARBA" id="ARBA00023159"/>
    </source>
</evidence>
<gene>
    <name evidence="7" type="primary">oxyR_1</name>
    <name evidence="7" type="ORF">JCM17846_05460</name>
</gene>
<dbReference type="Proteomes" id="UP000324996">
    <property type="component" value="Unassembled WGS sequence"/>
</dbReference>
<dbReference type="GO" id="GO:0003677">
    <property type="term" value="F:DNA binding"/>
    <property type="evidence" value="ECO:0007669"/>
    <property type="project" value="UniProtKB-KW"/>
</dbReference>
<dbReference type="SUPFAM" id="SSF53850">
    <property type="entry name" value="Periplasmic binding protein-like II"/>
    <property type="match status" value="1"/>
</dbReference>
<keyword evidence="8" id="KW-1185">Reference proteome</keyword>
<keyword evidence="3" id="KW-0238">DNA-binding</keyword>
<dbReference type="Pfam" id="PF03466">
    <property type="entry name" value="LysR_substrate"/>
    <property type="match status" value="1"/>
</dbReference>
<evidence type="ECO:0000256" key="5">
    <source>
        <dbReference type="ARBA" id="ARBA00023163"/>
    </source>
</evidence>
<proteinExistence type="inferred from homology"/>
<evidence type="ECO:0000256" key="2">
    <source>
        <dbReference type="ARBA" id="ARBA00023015"/>
    </source>
</evidence>
<sequence length="303" mass="33992">MLRPTLRQIEYFVTLSECRAFREAATRLHVTQPTLSGQIADLEGRLGTRLFERGRFGVRLSADGAALLPRARQLLIDLSDFCSAAKSMPNIFAGTIRIGVPTSLGPYLLPSLVPELHRRWPKMKLYVREDVPAALEQELMEGRYDLLLNSLDGAPHRFEIESLFHEPLLIGLARDHPLALKESLKAADLKGSAILALGPSHRFHDQVERLCRRLKAHLLTDYEGTSLDTLRQMVGMGMGLSFFPHFYVQSEMLGDRAIIVRKITDMPISREIGLLWRKSAPGAEAYRMLGSLILELSGLERAP</sequence>
<dbReference type="PROSITE" id="PS50931">
    <property type="entry name" value="HTH_LYSR"/>
    <property type="match status" value="1"/>
</dbReference>
<accession>A0A5A7N519</accession>
<comment type="caution">
    <text evidence="7">The sequence shown here is derived from an EMBL/GenBank/DDBJ whole genome shotgun (WGS) entry which is preliminary data.</text>
</comment>
<organism evidence="7 8">
    <name type="scientific">Iodidimonas nitroreducens</name>
    <dbReference type="NCBI Taxonomy" id="1236968"/>
    <lineage>
        <taxon>Bacteria</taxon>
        <taxon>Pseudomonadati</taxon>
        <taxon>Pseudomonadota</taxon>
        <taxon>Alphaproteobacteria</taxon>
        <taxon>Iodidimonadales</taxon>
        <taxon>Iodidimonadaceae</taxon>
        <taxon>Iodidimonas</taxon>
    </lineage>
</organism>
<evidence type="ECO:0000256" key="1">
    <source>
        <dbReference type="ARBA" id="ARBA00009437"/>
    </source>
</evidence>
<keyword evidence="2" id="KW-0805">Transcription regulation</keyword>
<dbReference type="Pfam" id="PF00126">
    <property type="entry name" value="HTH_1"/>
    <property type="match status" value="1"/>
</dbReference>
<name>A0A5A7N519_9PROT</name>
<dbReference type="PANTHER" id="PTHR30346">
    <property type="entry name" value="TRANSCRIPTIONAL DUAL REGULATOR HCAR-RELATED"/>
    <property type="match status" value="1"/>
</dbReference>
<evidence type="ECO:0000313" key="7">
    <source>
        <dbReference type="EMBL" id="GER02864.1"/>
    </source>
</evidence>